<comment type="caution">
    <text evidence="3">The sequence shown here is derived from an EMBL/GenBank/DDBJ whole genome shotgun (WGS) entry which is preliminary data.</text>
</comment>
<accession>A0ABT5BH77</accession>
<sequence>MHARITIALLTLTALPCPACAPDDEDAEFRMTSGSGSGSGSGPGTVFNTNIIDDAAVSELLQPMGDYQLGIALTGVRTHEGEVAERFAVADGELSIVGQEGAIFTKDEVLGSTWQLLPFNRLIWSSMVLAERRDIDGWPHYRFTRGPLGLDTCVGGRAPIYARLLAGFTLDESTGDVAPLKHNTYIACDNGATGKAAALGYYDLAVGLDDFKPFEVAIRAIRADYCYDGVSHTTPGVELRLADRWGIRAEASDRPLEAVWGPEGLLCFNTGRAGPFPACNEWELMPACLGDNGFVDHPDALFITRLP</sequence>
<dbReference type="EMBL" id="JAQNDN010000020">
    <property type="protein sequence ID" value="MDC0672970.1"/>
    <property type="molecule type" value="Genomic_DNA"/>
</dbReference>
<feature type="domain" description="ADYC" evidence="2">
    <location>
        <begin position="152"/>
        <end position="272"/>
    </location>
</feature>
<evidence type="ECO:0000313" key="3">
    <source>
        <dbReference type="EMBL" id="MDC0672970.1"/>
    </source>
</evidence>
<dbReference type="RefSeq" id="WP_272005269.1">
    <property type="nucleotide sequence ID" value="NZ_JAQNDN010000020.1"/>
</dbReference>
<evidence type="ECO:0000259" key="2">
    <source>
        <dbReference type="Pfam" id="PF20032"/>
    </source>
</evidence>
<protein>
    <submittedName>
        <fullName evidence="3">ADYC domain-containing protein</fullName>
    </submittedName>
</protein>
<dbReference type="Proteomes" id="UP001217838">
    <property type="component" value="Unassembled WGS sequence"/>
</dbReference>
<reference evidence="3 4" key="1">
    <citation type="submission" date="2022-11" db="EMBL/GenBank/DDBJ databases">
        <title>Minimal conservation of predation-associated metabolite biosynthetic gene clusters underscores biosynthetic potential of Myxococcota including descriptions for ten novel species: Archangium lansinium sp. nov., Myxococcus landrumus sp. nov., Nannocystis bai.</title>
        <authorList>
            <person name="Ahearne A."/>
            <person name="Stevens C."/>
            <person name="Dowd S."/>
        </authorList>
    </citation>
    <scope>NUCLEOTIDE SEQUENCE [LARGE SCALE GENOMIC DNA]</scope>
    <source>
        <strain evidence="3 4">NCELM</strain>
    </source>
</reference>
<evidence type="ECO:0000313" key="4">
    <source>
        <dbReference type="Proteomes" id="UP001217838"/>
    </source>
</evidence>
<proteinExistence type="predicted"/>
<keyword evidence="4" id="KW-1185">Reference proteome</keyword>
<evidence type="ECO:0000256" key="1">
    <source>
        <dbReference type="SAM" id="SignalP"/>
    </source>
</evidence>
<dbReference type="InterPro" id="IPR045426">
    <property type="entry name" value="ADYC"/>
</dbReference>
<keyword evidence="1" id="KW-0732">Signal</keyword>
<organism evidence="3 4">
    <name type="scientific">Nannocystis radixulma</name>
    <dbReference type="NCBI Taxonomy" id="2995305"/>
    <lineage>
        <taxon>Bacteria</taxon>
        <taxon>Pseudomonadati</taxon>
        <taxon>Myxococcota</taxon>
        <taxon>Polyangia</taxon>
        <taxon>Nannocystales</taxon>
        <taxon>Nannocystaceae</taxon>
        <taxon>Nannocystis</taxon>
    </lineage>
</organism>
<feature type="signal peptide" evidence="1">
    <location>
        <begin position="1"/>
        <end position="21"/>
    </location>
</feature>
<name>A0ABT5BH77_9BACT</name>
<feature type="chain" id="PRO_5045840307" evidence="1">
    <location>
        <begin position="22"/>
        <end position="307"/>
    </location>
</feature>
<gene>
    <name evidence="3" type="ORF">POL58_34775</name>
</gene>
<dbReference type="Pfam" id="PF20032">
    <property type="entry name" value="ADYC"/>
    <property type="match status" value="1"/>
</dbReference>